<dbReference type="Proteomes" id="UP001210261">
    <property type="component" value="Unassembled WGS sequence"/>
</dbReference>
<keyword evidence="1" id="KW-0175">Coiled coil</keyword>
<evidence type="ECO:0000313" key="2">
    <source>
        <dbReference type="EMBL" id="MDA3969526.1"/>
    </source>
</evidence>
<gene>
    <name evidence="2" type="ORF">PF021_07585</name>
</gene>
<organism evidence="2 3">
    <name type="scientific">Helicobacter ibis</name>
    <dbReference type="NCBI Taxonomy" id="2962633"/>
    <lineage>
        <taxon>Bacteria</taxon>
        <taxon>Pseudomonadati</taxon>
        <taxon>Campylobacterota</taxon>
        <taxon>Epsilonproteobacteria</taxon>
        <taxon>Campylobacterales</taxon>
        <taxon>Helicobacteraceae</taxon>
        <taxon>Helicobacter</taxon>
    </lineage>
</organism>
<comment type="caution">
    <text evidence="2">The sequence shown here is derived from an EMBL/GenBank/DDBJ whole genome shotgun (WGS) entry which is preliminary data.</text>
</comment>
<accession>A0ABT4VFN4</accession>
<evidence type="ECO:0000256" key="1">
    <source>
        <dbReference type="SAM" id="Coils"/>
    </source>
</evidence>
<sequence>MEENESNTLLEGIDKLLEEYKLFKEENQQLRQQIVLLKAENEAKKSEINSLCDEINEKDRILETQNKELAVIKDKIQSVIKG</sequence>
<dbReference type="RefSeq" id="WP_271021887.1">
    <property type="nucleotide sequence ID" value="NZ_JAQHXR010000005.1"/>
</dbReference>
<dbReference type="EMBL" id="JAQHXR010000005">
    <property type="protein sequence ID" value="MDA3969526.1"/>
    <property type="molecule type" value="Genomic_DNA"/>
</dbReference>
<evidence type="ECO:0008006" key="4">
    <source>
        <dbReference type="Google" id="ProtNLM"/>
    </source>
</evidence>
<name>A0ABT4VFN4_9HELI</name>
<proteinExistence type="predicted"/>
<feature type="coiled-coil region" evidence="1">
    <location>
        <begin position="13"/>
        <end position="54"/>
    </location>
</feature>
<reference evidence="2 3" key="1">
    <citation type="submission" date="2023-01" db="EMBL/GenBank/DDBJ databases">
        <title>Description of Helicobacter ibis sp. nov. isolated from faecal droppings of black-faced ibis (Theristicus melanopis).</title>
        <authorList>
            <person name="Lopez-Cantillo M."/>
            <person name="Vidal-Veuthey B."/>
            <person name="Mella A."/>
            <person name="De La Haba R."/>
            <person name="Collado L."/>
        </authorList>
    </citation>
    <scope>NUCLEOTIDE SEQUENCE [LARGE SCALE GENOMIC DNA]</scope>
    <source>
        <strain evidence="2 3">A82</strain>
    </source>
</reference>
<evidence type="ECO:0000313" key="3">
    <source>
        <dbReference type="Proteomes" id="UP001210261"/>
    </source>
</evidence>
<keyword evidence="3" id="KW-1185">Reference proteome</keyword>
<protein>
    <recommendedName>
        <fullName evidence="4">Cell division protein ZapB</fullName>
    </recommendedName>
</protein>